<sequence length="133" mass="13236">EHTDPGPHLDPGRVRRPPGDARQGLLGGRRAGGLPGDRPGARRAGHRHRATALGGAGHRPGPAAVAGGGGPVRGDVPGRVLGVLPGGGPTSAGRPPRGARRARTESGGPPGAGAHRVRPRRRDRGGNPGRGGL</sequence>
<feature type="non-terminal residue" evidence="2">
    <location>
        <position position="133"/>
    </location>
</feature>
<feature type="region of interest" description="Disordered" evidence="1">
    <location>
        <begin position="1"/>
        <end position="133"/>
    </location>
</feature>
<dbReference type="AlphaFoldDB" id="A0A6J4HLY9"/>
<feature type="compositionally biased region" description="Low complexity" evidence="1">
    <location>
        <begin position="73"/>
        <end position="83"/>
    </location>
</feature>
<evidence type="ECO:0000256" key="1">
    <source>
        <dbReference type="SAM" id="MobiDB-lite"/>
    </source>
</evidence>
<protein>
    <submittedName>
        <fullName evidence="2">Uncharacterized protein</fullName>
    </submittedName>
</protein>
<accession>A0A6J4HLY9</accession>
<organism evidence="2">
    <name type="scientific">uncultured Mycobacteriales bacterium</name>
    <dbReference type="NCBI Taxonomy" id="581187"/>
    <lineage>
        <taxon>Bacteria</taxon>
        <taxon>Bacillati</taxon>
        <taxon>Actinomycetota</taxon>
        <taxon>Actinomycetes</taxon>
        <taxon>Mycobacteriales</taxon>
        <taxon>environmental samples</taxon>
    </lineage>
</organism>
<dbReference type="EMBL" id="CADCTP010000084">
    <property type="protein sequence ID" value="CAA9228102.1"/>
    <property type="molecule type" value="Genomic_DNA"/>
</dbReference>
<gene>
    <name evidence="2" type="ORF">AVDCRST_MAG41-783</name>
</gene>
<reference evidence="2" key="1">
    <citation type="submission" date="2020-02" db="EMBL/GenBank/DDBJ databases">
        <authorList>
            <person name="Meier V. D."/>
        </authorList>
    </citation>
    <scope>NUCLEOTIDE SEQUENCE</scope>
    <source>
        <strain evidence="2">AVDCRST_MAG41</strain>
    </source>
</reference>
<feature type="non-terminal residue" evidence="2">
    <location>
        <position position="1"/>
    </location>
</feature>
<feature type="compositionally biased region" description="Basic and acidic residues" evidence="1">
    <location>
        <begin position="1"/>
        <end position="19"/>
    </location>
</feature>
<name>A0A6J4HLY9_9ACTN</name>
<evidence type="ECO:0000313" key="2">
    <source>
        <dbReference type="EMBL" id="CAA9228102.1"/>
    </source>
</evidence>
<proteinExistence type="predicted"/>
<feature type="compositionally biased region" description="Gly residues" evidence="1">
    <location>
        <begin position="25"/>
        <end position="35"/>
    </location>
</feature>
<feature type="compositionally biased region" description="Basic residues" evidence="1">
    <location>
        <begin position="41"/>
        <end position="50"/>
    </location>
</feature>